<feature type="signal peptide" evidence="3">
    <location>
        <begin position="1"/>
        <end position="16"/>
    </location>
</feature>
<keyword evidence="2 3" id="KW-0732">Signal</keyword>
<dbReference type="InterPro" id="IPR003172">
    <property type="entry name" value="ML_dom"/>
</dbReference>
<reference evidence="5" key="1">
    <citation type="journal article" date="2020" name="Stud. Mycol.">
        <title>101 Dothideomycetes genomes: a test case for predicting lifestyles and emergence of pathogens.</title>
        <authorList>
            <person name="Haridas S."/>
            <person name="Albert R."/>
            <person name="Binder M."/>
            <person name="Bloem J."/>
            <person name="Labutti K."/>
            <person name="Salamov A."/>
            <person name="Andreopoulos B."/>
            <person name="Baker S."/>
            <person name="Barry K."/>
            <person name="Bills G."/>
            <person name="Bluhm B."/>
            <person name="Cannon C."/>
            <person name="Castanera R."/>
            <person name="Culley D."/>
            <person name="Daum C."/>
            <person name="Ezra D."/>
            <person name="Gonzalez J."/>
            <person name="Henrissat B."/>
            <person name="Kuo A."/>
            <person name="Liang C."/>
            <person name="Lipzen A."/>
            <person name="Lutzoni F."/>
            <person name="Magnuson J."/>
            <person name="Mondo S."/>
            <person name="Nolan M."/>
            <person name="Ohm R."/>
            <person name="Pangilinan J."/>
            <person name="Park H.-J."/>
            <person name="Ramirez L."/>
            <person name="Alfaro M."/>
            <person name="Sun H."/>
            <person name="Tritt A."/>
            <person name="Yoshinaga Y."/>
            <person name="Zwiers L.-H."/>
            <person name="Turgeon B."/>
            <person name="Goodwin S."/>
            <person name="Spatafora J."/>
            <person name="Crous P."/>
            <person name="Grigoriev I."/>
        </authorList>
    </citation>
    <scope>NUCLEOTIDE SEQUENCE</scope>
    <source>
        <strain evidence="5">ATCC 16933</strain>
    </source>
</reference>
<feature type="domain" description="MD-2-related lipid-recognition" evidence="4">
    <location>
        <begin position="45"/>
        <end position="179"/>
    </location>
</feature>
<dbReference type="SUPFAM" id="SSF81296">
    <property type="entry name" value="E set domains"/>
    <property type="match status" value="1"/>
</dbReference>
<evidence type="ECO:0000313" key="6">
    <source>
        <dbReference type="Proteomes" id="UP000799766"/>
    </source>
</evidence>
<feature type="chain" id="PRO_5025391936" description="Phosphatidylglycerol/phosphatidylinositol transfer protein" evidence="3">
    <location>
        <begin position="17"/>
        <end position="206"/>
    </location>
</feature>
<dbReference type="InterPro" id="IPR014756">
    <property type="entry name" value="Ig_E-set"/>
</dbReference>
<evidence type="ECO:0000256" key="1">
    <source>
        <dbReference type="ARBA" id="ARBA00016056"/>
    </source>
</evidence>
<dbReference type="OrthoDB" id="5382272at2759"/>
<dbReference type="Pfam" id="PF02221">
    <property type="entry name" value="E1_DerP2_DerF2"/>
    <property type="match status" value="1"/>
</dbReference>
<dbReference type="InterPro" id="IPR036846">
    <property type="entry name" value="GM2-AP_sf"/>
</dbReference>
<accession>A0A6A6NQJ1</accession>
<evidence type="ECO:0000256" key="2">
    <source>
        <dbReference type="ARBA" id="ARBA00022729"/>
    </source>
</evidence>
<evidence type="ECO:0000256" key="3">
    <source>
        <dbReference type="SAM" id="SignalP"/>
    </source>
</evidence>
<gene>
    <name evidence="5" type="ORF">BDY21DRAFT_354775</name>
</gene>
<evidence type="ECO:0000259" key="4">
    <source>
        <dbReference type="SMART" id="SM00737"/>
    </source>
</evidence>
<dbReference type="SMART" id="SM00737">
    <property type="entry name" value="ML"/>
    <property type="match status" value="1"/>
</dbReference>
<keyword evidence="6" id="KW-1185">Reference proteome</keyword>
<evidence type="ECO:0000313" key="5">
    <source>
        <dbReference type="EMBL" id="KAF2454001.1"/>
    </source>
</evidence>
<dbReference type="AlphaFoldDB" id="A0A6A6NQJ1"/>
<dbReference type="Proteomes" id="UP000799766">
    <property type="component" value="Unassembled WGS sequence"/>
</dbReference>
<name>A0A6A6NQJ1_9PEZI</name>
<protein>
    <recommendedName>
        <fullName evidence="1">Phosphatidylglycerol/phosphatidylinositol transfer protein</fullName>
    </recommendedName>
</protein>
<organism evidence="5 6">
    <name type="scientific">Lineolata rhizophorae</name>
    <dbReference type="NCBI Taxonomy" id="578093"/>
    <lineage>
        <taxon>Eukaryota</taxon>
        <taxon>Fungi</taxon>
        <taxon>Dikarya</taxon>
        <taxon>Ascomycota</taxon>
        <taxon>Pezizomycotina</taxon>
        <taxon>Dothideomycetes</taxon>
        <taxon>Dothideomycetes incertae sedis</taxon>
        <taxon>Lineolatales</taxon>
        <taxon>Lineolataceae</taxon>
        <taxon>Lineolata</taxon>
    </lineage>
</organism>
<sequence>MFFAFFALTILKASQALWIQGFQKLLVDDGYGSLAGPSIPSSPPFHHCSSVDDDLFFIDWITIFPNPLAVDATFLFQMNGTFARDIEANATVFLNLTWNDSPPQFRNNSSLWGTYDFCSVFGSIEQDSLRDQECPPVKGNALLRKLGFVPFLYPFGNYTLEINGSTKDNNPLFCIQGDFEIKSKFSYLLAGTSIAEQGGATPNTPF</sequence>
<proteinExistence type="predicted"/>
<dbReference type="Gene3D" id="2.70.220.10">
    <property type="entry name" value="Ganglioside GM2 activator"/>
    <property type="match status" value="1"/>
</dbReference>
<dbReference type="EMBL" id="MU001694">
    <property type="protein sequence ID" value="KAF2454001.1"/>
    <property type="molecule type" value="Genomic_DNA"/>
</dbReference>